<proteinExistence type="predicted"/>
<keyword evidence="2" id="KW-1185">Reference proteome</keyword>
<evidence type="ECO:0000313" key="1">
    <source>
        <dbReference type="EMBL" id="ANI99292.1"/>
    </source>
</evidence>
<organism evidence="1 2">
    <name type="scientific">Polynucleobacter wuianus</name>
    <dbReference type="NCBI Taxonomy" id="1743168"/>
    <lineage>
        <taxon>Bacteria</taxon>
        <taxon>Pseudomonadati</taxon>
        <taxon>Pseudomonadota</taxon>
        <taxon>Betaproteobacteria</taxon>
        <taxon>Burkholderiales</taxon>
        <taxon>Burkholderiaceae</taxon>
        <taxon>Polynucleobacter</taxon>
    </lineage>
</organism>
<evidence type="ECO:0000313" key="2">
    <source>
        <dbReference type="Proteomes" id="UP000078463"/>
    </source>
</evidence>
<protein>
    <submittedName>
        <fullName evidence="1">Uncharacterized protein</fullName>
    </submittedName>
</protein>
<name>A0A191UEC1_9BURK</name>
<gene>
    <name evidence="1" type="ORF">A8O14_03785</name>
</gene>
<dbReference type="KEGG" id="pwu:A8O14_03785"/>
<dbReference type="OrthoDB" id="9131073at2"/>
<dbReference type="EMBL" id="CP015922">
    <property type="protein sequence ID" value="ANI99292.1"/>
    <property type="molecule type" value="Genomic_DNA"/>
</dbReference>
<accession>A0A191UEC1</accession>
<reference evidence="2" key="1">
    <citation type="submission" date="2016-05" db="EMBL/GenBank/DDBJ databases">
        <title>Polynucleobacter sp. QLW-P1FAT50C-4 genome.</title>
        <authorList>
            <person name="Hahn M.W."/>
        </authorList>
    </citation>
    <scope>NUCLEOTIDE SEQUENCE [LARGE SCALE GENOMIC DNA]</scope>
    <source>
        <strain evidence="2">QLW-P1FAT50C-4</strain>
    </source>
</reference>
<dbReference type="Proteomes" id="UP000078463">
    <property type="component" value="Chromosome"/>
</dbReference>
<dbReference type="STRING" id="1743168.A8O14_03785"/>
<sequence>MRDYTYLNGARFSINNLFRSLRFDIDRLDMSWVDGEKPEFTRGLRVVDNDAANSVTVDGEDADNLIYSLTYLYSKEDNHESFRNATDAYLTVALETKEFLVSNQKKNPEGKSEAVEAVIH</sequence>
<dbReference type="RefSeq" id="WP_068948296.1">
    <property type="nucleotide sequence ID" value="NZ_CP015922.1"/>
</dbReference>
<dbReference type="AlphaFoldDB" id="A0A191UEC1"/>